<sequence length="52" mass="5593">GGQSSGKSLPSARPKRSRPAPRRRASDASSRRARVRARCRPARRPPLAEASG</sequence>
<feature type="compositionally biased region" description="Basic residues" evidence="1">
    <location>
        <begin position="31"/>
        <end position="43"/>
    </location>
</feature>
<dbReference type="AlphaFoldDB" id="A0A6J4U9R9"/>
<proteinExistence type="predicted"/>
<accession>A0A6J4U9R9</accession>
<evidence type="ECO:0000313" key="2">
    <source>
        <dbReference type="EMBL" id="CAA9542596.1"/>
    </source>
</evidence>
<gene>
    <name evidence="2" type="ORF">AVDCRST_MAG79-1991</name>
</gene>
<feature type="non-terminal residue" evidence="2">
    <location>
        <position position="1"/>
    </location>
</feature>
<feature type="region of interest" description="Disordered" evidence="1">
    <location>
        <begin position="1"/>
        <end position="52"/>
    </location>
</feature>
<protein>
    <submittedName>
        <fullName evidence="2">Uncharacterized protein</fullName>
    </submittedName>
</protein>
<evidence type="ECO:0000256" key="1">
    <source>
        <dbReference type="SAM" id="MobiDB-lite"/>
    </source>
</evidence>
<dbReference type="EMBL" id="CADCWC010000300">
    <property type="protein sequence ID" value="CAA9542596.1"/>
    <property type="molecule type" value="Genomic_DNA"/>
</dbReference>
<feature type="compositionally biased region" description="Basic residues" evidence="1">
    <location>
        <begin position="13"/>
        <end position="23"/>
    </location>
</feature>
<organism evidence="2">
    <name type="scientific">uncultured Thermoleophilia bacterium</name>
    <dbReference type="NCBI Taxonomy" id="1497501"/>
    <lineage>
        <taxon>Bacteria</taxon>
        <taxon>Bacillati</taxon>
        <taxon>Actinomycetota</taxon>
        <taxon>Thermoleophilia</taxon>
        <taxon>environmental samples</taxon>
    </lineage>
</organism>
<name>A0A6J4U9R9_9ACTN</name>
<reference evidence="2" key="1">
    <citation type="submission" date="2020-02" db="EMBL/GenBank/DDBJ databases">
        <authorList>
            <person name="Meier V. D."/>
        </authorList>
    </citation>
    <scope>NUCLEOTIDE SEQUENCE</scope>
    <source>
        <strain evidence="2">AVDCRST_MAG79</strain>
    </source>
</reference>
<feature type="non-terminal residue" evidence="2">
    <location>
        <position position="52"/>
    </location>
</feature>